<comment type="caution">
    <text evidence="8">The sequence shown here is derived from an EMBL/GenBank/DDBJ whole genome shotgun (WGS) entry which is preliminary data.</text>
</comment>
<dbReference type="PANTHER" id="PTHR22911">
    <property type="entry name" value="ACYL-MALONYL CONDENSING ENZYME-RELATED"/>
    <property type="match status" value="1"/>
</dbReference>
<feature type="transmembrane region" description="Helical" evidence="6">
    <location>
        <begin position="122"/>
        <end position="142"/>
    </location>
</feature>
<evidence type="ECO:0000256" key="4">
    <source>
        <dbReference type="ARBA" id="ARBA00022989"/>
    </source>
</evidence>
<feature type="transmembrane region" description="Helical" evidence="6">
    <location>
        <begin position="243"/>
        <end position="262"/>
    </location>
</feature>
<feature type="transmembrane region" description="Helical" evidence="6">
    <location>
        <begin position="7"/>
        <end position="24"/>
    </location>
</feature>
<feature type="transmembrane region" description="Helical" evidence="6">
    <location>
        <begin position="98"/>
        <end position="115"/>
    </location>
</feature>
<feature type="transmembrane region" description="Helical" evidence="6">
    <location>
        <begin position="70"/>
        <end position="92"/>
    </location>
</feature>
<dbReference type="InterPro" id="IPR037185">
    <property type="entry name" value="EmrE-like"/>
</dbReference>
<feature type="domain" description="EamA" evidence="7">
    <location>
        <begin position="5"/>
        <end position="138"/>
    </location>
</feature>
<organism evidence="8 9">
    <name type="scientific">Fuscibacter oryzae</name>
    <dbReference type="NCBI Taxonomy" id="2803939"/>
    <lineage>
        <taxon>Bacteria</taxon>
        <taxon>Pseudomonadati</taxon>
        <taxon>Pseudomonadota</taxon>
        <taxon>Alphaproteobacteria</taxon>
        <taxon>Rhodobacterales</taxon>
        <taxon>Paracoccaceae</taxon>
        <taxon>Fuscibacter</taxon>
    </lineage>
</organism>
<dbReference type="SUPFAM" id="SSF103481">
    <property type="entry name" value="Multidrug resistance efflux transporter EmrE"/>
    <property type="match status" value="2"/>
</dbReference>
<keyword evidence="5 6" id="KW-0472">Membrane</keyword>
<dbReference type="EMBL" id="JAESVP010000001">
    <property type="protein sequence ID" value="MBL4926993.1"/>
    <property type="molecule type" value="Genomic_DNA"/>
</dbReference>
<evidence type="ECO:0000256" key="2">
    <source>
        <dbReference type="ARBA" id="ARBA00009853"/>
    </source>
</evidence>
<evidence type="ECO:0000256" key="5">
    <source>
        <dbReference type="ARBA" id="ARBA00023136"/>
    </source>
</evidence>
<gene>
    <name evidence="8" type="ORF">JI744_02630</name>
</gene>
<comment type="subcellular location">
    <subcellularLocation>
        <location evidence="1">Membrane</location>
        <topology evidence="1">Multi-pass membrane protein</topology>
    </subcellularLocation>
</comment>
<feature type="transmembrane region" description="Helical" evidence="6">
    <location>
        <begin position="268"/>
        <end position="286"/>
    </location>
</feature>
<feature type="transmembrane region" description="Helical" evidence="6">
    <location>
        <begin position="186"/>
        <end position="208"/>
    </location>
</feature>
<dbReference type="RefSeq" id="WP_202658005.1">
    <property type="nucleotide sequence ID" value="NZ_JAESVP010000001.1"/>
</dbReference>
<dbReference type="PANTHER" id="PTHR22911:SF6">
    <property type="entry name" value="SOLUTE CARRIER FAMILY 35 MEMBER G1"/>
    <property type="match status" value="1"/>
</dbReference>
<evidence type="ECO:0000256" key="6">
    <source>
        <dbReference type="SAM" id="Phobius"/>
    </source>
</evidence>
<feature type="transmembrane region" description="Helical" evidence="6">
    <location>
        <begin position="214"/>
        <end position="231"/>
    </location>
</feature>
<sequence>MRPLRGITFKLCSVLIFIVMQAMIKATTGHVPGGEAVFFRSLFAIPVIVLWLAVVGDLRQGLGTANPWGHVWRGLMGTLAMGLGFSGLAYLPLPEVTAIGYAAPLLTVIFAAMFLGEEVRLFRISTVILGMIGVLIVLSPRLTVVKGAAGTTEAFGAVVVLGGAIFAALAQVTVRKLVASERTPVIVFWFSVTATCLSLITIPFGWVIPTLGEAALLIGAGLLGGAGQILLTSSYREADASLVAPFDYASMIFALLIGWFIFAEVPTPTVLGGAALVVTAGLLIIWRERRLGLERARQRKAMTPQG</sequence>
<feature type="transmembrane region" description="Helical" evidence="6">
    <location>
        <begin position="36"/>
        <end position="58"/>
    </location>
</feature>
<dbReference type="Pfam" id="PF00892">
    <property type="entry name" value="EamA"/>
    <property type="match status" value="2"/>
</dbReference>
<evidence type="ECO:0000313" key="9">
    <source>
        <dbReference type="Proteomes" id="UP000619033"/>
    </source>
</evidence>
<feature type="transmembrane region" description="Helical" evidence="6">
    <location>
        <begin position="154"/>
        <end position="174"/>
    </location>
</feature>
<proteinExistence type="inferred from homology"/>
<accession>A0A8J7MRH0</accession>
<keyword evidence="3 6" id="KW-0812">Transmembrane</keyword>
<evidence type="ECO:0000259" key="7">
    <source>
        <dbReference type="Pfam" id="PF00892"/>
    </source>
</evidence>
<evidence type="ECO:0000256" key="1">
    <source>
        <dbReference type="ARBA" id="ARBA00004141"/>
    </source>
</evidence>
<keyword evidence="9" id="KW-1185">Reference proteome</keyword>
<dbReference type="Proteomes" id="UP000619033">
    <property type="component" value="Unassembled WGS sequence"/>
</dbReference>
<evidence type="ECO:0000313" key="8">
    <source>
        <dbReference type="EMBL" id="MBL4926993.1"/>
    </source>
</evidence>
<dbReference type="AlphaFoldDB" id="A0A8J7MRH0"/>
<protein>
    <submittedName>
        <fullName evidence="8">DMT family transporter</fullName>
    </submittedName>
</protein>
<evidence type="ECO:0000256" key="3">
    <source>
        <dbReference type="ARBA" id="ARBA00022692"/>
    </source>
</evidence>
<name>A0A8J7MRH0_9RHOB</name>
<dbReference type="InterPro" id="IPR000620">
    <property type="entry name" value="EamA_dom"/>
</dbReference>
<keyword evidence="4 6" id="KW-1133">Transmembrane helix</keyword>
<comment type="similarity">
    <text evidence="2">Belongs to the drug/metabolite transporter (DMT) superfamily. 10 TMS drug/metabolite exporter (DME) (TC 2.A.7.3) family.</text>
</comment>
<feature type="domain" description="EamA" evidence="7">
    <location>
        <begin position="155"/>
        <end position="285"/>
    </location>
</feature>
<dbReference type="GO" id="GO:0016020">
    <property type="term" value="C:membrane"/>
    <property type="evidence" value="ECO:0007669"/>
    <property type="project" value="UniProtKB-SubCell"/>
</dbReference>
<reference evidence="8" key="1">
    <citation type="submission" date="2021-01" db="EMBL/GenBank/DDBJ databases">
        <title>Genome seq and assembly of Tabrizicola sp. KVB23.</title>
        <authorList>
            <person name="Chhetri G."/>
        </authorList>
    </citation>
    <scope>NUCLEOTIDE SEQUENCE</scope>
    <source>
        <strain evidence="8">KVB23</strain>
    </source>
</reference>